<evidence type="ECO:0000256" key="3">
    <source>
        <dbReference type="ARBA" id="ARBA00022741"/>
    </source>
</evidence>
<dbReference type="PANTHER" id="PTHR24346">
    <property type="entry name" value="MAP/MICROTUBULE AFFINITY-REGULATING KINASE"/>
    <property type="match status" value="1"/>
</dbReference>
<keyword evidence="5 6" id="KW-0067">ATP-binding</keyword>
<keyword evidence="9" id="KW-1185">Reference proteome</keyword>
<dbReference type="Pfam" id="PF00069">
    <property type="entry name" value="Pkinase"/>
    <property type="match status" value="1"/>
</dbReference>
<protein>
    <recommendedName>
        <fullName evidence="7">Protein kinase domain-containing protein</fullName>
    </recommendedName>
</protein>
<keyword evidence="1" id="KW-0723">Serine/threonine-protein kinase</keyword>
<dbReference type="GO" id="GO:0005737">
    <property type="term" value="C:cytoplasm"/>
    <property type="evidence" value="ECO:0007669"/>
    <property type="project" value="TreeGrafter"/>
</dbReference>
<evidence type="ECO:0000256" key="4">
    <source>
        <dbReference type="ARBA" id="ARBA00022777"/>
    </source>
</evidence>
<dbReference type="GO" id="GO:0050321">
    <property type="term" value="F:tau-protein kinase activity"/>
    <property type="evidence" value="ECO:0007669"/>
    <property type="project" value="TreeGrafter"/>
</dbReference>
<sequence>MQKVESQFTMIQRRGHRNLNQRFEIVKTLGQGTYGKVKLAVEKKTGRQYAIKSIRKKKIATKQDLGRIRREIEIMSTLGHPHIISVYEVVVFPQQYFMLTTLTLSFNYDDAQSTDYAAPMNLDSVRRLAL</sequence>
<evidence type="ECO:0000313" key="8">
    <source>
        <dbReference type="EMBL" id="KAK2183203.1"/>
    </source>
</evidence>
<accession>A0AAD9NVY0</accession>
<evidence type="ECO:0000256" key="2">
    <source>
        <dbReference type="ARBA" id="ARBA00022679"/>
    </source>
</evidence>
<keyword evidence="4" id="KW-0418">Kinase</keyword>
<dbReference type="Proteomes" id="UP001209878">
    <property type="component" value="Unassembled WGS sequence"/>
</dbReference>
<evidence type="ECO:0000259" key="7">
    <source>
        <dbReference type="PROSITE" id="PS50011"/>
    </source>
</evidence>
<reference evidence="8" key="1">
    <citation type="journal article" date="2023" name="Mol. Biol. Evol.">
        <title>Third-Generation Sequencing Reveals the Adaptive Role of the Epigenome in Three Deep-Sea Polychaetes.</title>
        <authorList>
            <person name="Perez M."/>
            <person name="Aroh O."/>
            <person name="Sun Y."/>
            <person name="Lan Y."/>
            <person name="Juniper S.K."/>
            <person name="Young C.R."/>
            <person name="Angers B."/>
            <person name="Qian P.Y."/>
        </authorList>
    </citation>
    <scope>NUCLEOTIDE SEQUENCE</scope>
    <source>
        <strain evidence="8">R07B-5</strain>
    </source>
</reference>
<name>A0AAD9NVY0_RIDPI</name>
<dbReference type="EMBL" id="JAODUO010000319">
    <property type="protein sequence ID" value="KAK2183203.1"/>
    <property type="molecule type" value="Genomic_DNA"/>
</dbReference>
<dbReference type="PROSITE" id="PS00107">
    <property type="entry name" value="PROTEIN_KINASE_ATP"/>
    <property type="match status" value="1"/>
</dbReference>
<proteinExistence type="predicted"/>
<feature type="binding site" evidence="6">
    <location>
        <position position="56"/>
    </location>
    <ligand>
        <name>ATP</name>
        <dbReference type="ChEBI" id="CHEBI:30616"/>
    </ligand>
</feature>
<dbReference type="SUPFAM" id="SSF56112">
    <property type="entry name" value="Protein kinase-like (PK-like)"/>
    <property type="match status" value="1"/>
</dbReference>
<dbReference type="AlphaFoldDB" id="A0AAD9NVY0"/>
<dbReference type="FunFam" id="3.30.200.20:FF:000315">
    <property type="entry name" value="Calcium-dependent protein kinase 3"/>
    <property type="match status" value="1"/>
</dbReference>
<dbReference type="PROSITE" id="PS50011">
    <property type="entry name" value="PROTEIN_KINASE_DOM"/>
    <property type="match status" value="1"/>
</dbReference>
<dbReference type="GO" id="GO:0005524">
    <property type="term" value="F:ATP binding"/>
    <property type="evidence" value="ECO:0007669"/>
    <property type="project" value="UniProtKB-UniRule"/>
</dbReference>
<evidence type="ECO:0000256" key="1">
    <source>
        <dbReference type="ARBA" id="ARBA00022527"/>
    </source>
</evidence>
<gene>
    <name evidence="8" type="ORF">NP493_320g01048</name>
</gene>
<dbReference type="InterPro" id="IPR011009">
    <property type="entry name" value="Kinase-like_dom_sf"/>
</dbReference>
<keyword evidence="2" id="KW-0808">Transferase</keyword>
<dbReference type="InterPro" id="IPR000719">
    <property type="entry name" value="Prot_kinase_dom"/>
</dbReference>
<dbReference type="GO" id="GO:0000226">
    <property type="term" value="P:microtubule cytoskeleton organization"/>
    <property type="evidence" value="ECO:0007669"/>
    <property type="project" value="TreeGrafter"/>
</dbReference>
<evidence type="ECO:0000256" key="5">
    <source>
        <dbReference type="ARBA" id="ARBA00022840"/>
    </source>
</evidence>
<evidence type="ECO:0000313" key="9">
    <source>
        <dbReference type="Proteomes" id="UP001209878"/>
    </source>
</evidence>
<organism evidence="8 9">
    <name type="scientific">Ridgeia piscesae</name>
    <name type="common">Tubeworm</name>
    <dbReference type="NCBI Taxonomy" id="27915"/>
    <lineage>
        <taxon>Eukaryota</taxon>
        <taxon>Metazoa</taxon>
        <taxon>Spiralia</taxon>
        <taxon>Lophotrochozoa</taxon>
        <taxon>Annelida</taxon>
        <taxon>Polychaeta</taxon>
        <taxon>Sedentaria</taxon>
        <taxon>Canalipalpata</taxon>
        <taxon>Sabellida</taxon>
        <taxon>Siboglinidae</taxon>
        <taxon>Ridgeia</taxon>
    </lineage>
</organism>
<dbReference type="InterPro" id="IPR017441">
    <property type="entry name" value="Protein_kinase_ATP_BS"/>
</dbReference>
<feature type="domain" description="Protein kinase" evidence="7">
    <location>
        <begin position="23"/>
        <end position="130"/>
    </location>
</feature>
<dbReference type="Gene3D" id="3.30.200.20">
    <property type="entry name" value="Phosphorylase Kinase, domain 1"/>
    <property type="match status" value="1"/>
</dbReference>
<comment type="caution">
    <text evidence="8">The sequence shown here is derived from an EMBL/GenBank/DDBJ whole genome shotgun (WGS) entry which is preliminary data.</text>
</comment>
<evidence type="ECO:0000256" key="6">
    <source>
        <dbReference type="PROSITE-ProRule" id="PRU10141"/>
    </source>
</evidence>
<dbReference type="PANTHER" id="PTHR24346:SF93">
    <property type="entry name" value="NUAK FAMILY SNF1-LIKE KINASE 1"/>
    <property type="match status" value="1"/>
</dbReference>
<dbReference type="GO" id="GO:0035556">
    <property type="term" value="P:intracellular signal transduction"/>
    <property type="evidence" value="ECO:0007669"/>
    <property type="project" value="TreeGrafter"/>
</dbReference>
<keyword evidence="3 6" id="KW-0547">Nucleotide-binding</keyword>